<keyword evidence="5" id="KW-0812">Transmembrane</keyword>
<dbReference type="InterPro" id="IPR005467">
    <property type="entry name" value="His_kinase_dom"/>
</dbReference>
<dbReference type="SUPFAM" id="SSF55874">
    <property type="entry name" value="ATPase domain of HSP90 chaperone/DNA topoisomerase II/histidine kinase"/>
    <property type="match status" value="1"/>
</dbReference>
<keyword evidence="5" id="KW-0472">Membrane</keyword>
<evidence type="ECO:0000259" key="7">
    <source>
        <dbReference type="PROSITE" id="PS50110"/>
    </source>
</evidence>
<proteinExistence type="predicted"/>
<feature type="domain" description="Response regulatory" evidence="7">
    <location>
        <begin position="617"/>
        <end position="733"/>
    </location>
</feature>
<dbReference type="PROSITE" id="PS50110">
    <property type="entry name" value="RESPONSE_REGULATORY"/>
    <property type="match status" value="1"/>
</dbReference>
<dbReference type="PANTHER" id="PTHR43547">
    <property type="entry name" value="TWO-COMPONENT HISTIDINE KINASE"/>
    <property type="match status" value="1"/>
</dbReference>
<dbReference type="Pfam" id="PF00512">
    <property type="entry name" value="HisKA"/>
    <property type="match status" value="1"/>
</dbReference>
<evidence type="ECO:0000256" key="3">
    <source>
        <dbReference type="ARBA" id="ARBA00022553"/>
    </source>
</evidence>
<evidence type="ECO:0000256" key="4">
    <source>
        <dbReference type="PROSITE-ProRule" id="PRU00169"/>
    </source>
</evidence>
<dbReference type="SMART" id="SM00388">
    <property type="entry name" value="HisKA"/>
    <property type="match status" value="1"/>
</dbReference>
<sequence length="736" mass="79446">MNVRSHLGLLVLAVLLPVVLFSAVVLNFLIAAEREAVLRGMQEAARATVLVMDREMAAAMAVAQSLGTSRTLAKGDFEDFYQQAKTANAGSMVNLALIDESGHQLLNTAAPFGAVIPPPTDITKERVRNVFANKKPSYTSLLKGRATKKYVVAAEFPVQINDGRRFLINQWMFSSHLNDLIPSQNIPKTWVISVFDREGITIARNARTDEYVGNPPMEKQRDMIVSGFEGISQGYIRDGIKVYGAWTRSPVTGWTVGVGVPAAEIQYAAVRSVALTAVGFIVAILFAVTGAILFSRRLVGAIEKASRSAGLLGQRQVPPIEDLRVAEMNQLQMALHKAGNLLLQSETARVRHLEEAEQARAVAEKAQAVAEEQNKAKDDFLAMLGHELRNPLAAISSGVTLLNMPNVDAERSMKAKGIIARQTNHLSHLVDELLDAHRILSGKITLTKTAIDLQAAVQSCLSAFEARGATSAHHMRVELSPAIIEADATRLEQMISNLIENALKYTQEGGSIKVSVKAQEGLAIFAVEDTGVGIPPELLSRAVEVFVQGKVINRSKGGLGIGLAVVNSLAKQHGATLVAESPGINQGSVFSIRFPLAEQSSVHPDAPKSVQRSKAGKIIVIEDNRDVREMMCAMLGEYGFEIISAENGQSGIENAYANLPDVALVDIDLPDMSGYEVASQLRKDLRTAKMRLVAITGYGQPSDREKALTSGFDLHLKKPVVIEDLIAALNTTVNPG</sequence>
<protein>
    <recommendedName>
        <fullName evidence="2">histidine kinase</fullName>
        <ecNumber evidence="2">2.7.13.3</ecNumber>
    </recommendedName>
</protein>
<dbReference type="RefSeq" id="WP_326504986.1">
    <property type="nucleotide sequence ID" value="NZ_JAWIIV010000002.1"/>
</dbReference>
<dbReference type="InterPro" id="IPR011006">
    <property type="entry name" value="CheY-like_superfamily"/>
</dbReference>
<organism evidence="8 9">
    <name type="scientific">Noviherbaspirillum album</name>
    <dbReference type="NCBI Taxonomy" id="3080276"/>
    <lineage>
        <taxon>Bacteria</taxon>
        <taxon>Pseudomonadati</taxon>
        <taxon>Pseudomonadota</taxon>
        <taxon>Betaproteobacteria</taxon>
        <taxon>Burkholderiales</taxon>
        <taxon>Oxalobacteraceae</taxon>
        <taxon>Noviherbaspirillum</taxon>
    </lineage>
</organism>
<name>A0ABU6J3N8_9BURK</name>
<dbReference type="CDD" id="cd00075">
    <property type="entry name" value="HATPase"/>
    <property type="match status" value="1"/>
</dbReference>
<dbReference type="Gene3D" id="3.30.450.20">
    <property type="entry name" value="PAS domain"/>
    <property type="match status" value="1"/>
</dbReference>
<dbReference type="InterPro" id="IPR001789">
    <property type="entry name" value="Sig_transdc_resp-reg_receiver"/>
</dbReference>
<dbReference type="EMBL" id="JAWIIV010000002">
    <property type="protein sequence ID" value="MEC4718232.1"/>
    <property type="molecule type" value="Genomic_DNA"/>
</dbReference>
<evidence type="ECO:0000256" key="5">
    <source>
        <dbReference type="SAM" id="Phobius"/>
    </source>
</evidence>
<dbReference type="GO" id="GO:0005524">
    <property type="term" value="F:ATP binding"/>
    <property type="evidence" value="ECO:0007669"/>
    <property type="project" value="UniProtKB-KW"/>
</dbReference>
<accession>A0ABU6J3N8</accession>
<evidence type="ECO:0000313" key="9">
    <source>
        <dbReference type="Proteomes" id="UP001352263"/>
    </source>
</evidence>
<dbReference type="PANTHER" id="PTHR43547:SF2">
    <property type="entry name" value="HYBRID SIGNAL TRANSDUCTION HISTIDINE KINASE C"/>
    <property type="match status" value="1"/>
</dbReference>
<dbReference type="Gene3D" id="3.40.50.2300">
    <property type="match status" value="1"/>
</dbReference>
<keyword evidence="8" id="KW-0547">Nucleotide-binding</keyword>
<dbReference type="InterPro" id="IPR036097">
    <property type="entry name" value="HisK_dim/P_sf"/>
</dbReference>
<evidence type="ECO:0000259" key="6">
    <source>
        <dbReference type="PROSITE" id="PS50109"/>
    </source>
</evidence>
<dbReference type="CDD" id="cd18774">
    <property type="entry name" value="PDC2_HK_sensor"/>
    <property type="match status" value="1"/>
</dbReference>
<dbReference type="EC" id="2.7.13.3" evidence="2"/>
<dbReference type="PROSITE" id="PS50109">
    <property type="entry name" value="HIS_KIN"/>
    <property type="match status" value="1"/>
</dbReference>
<dbReference type="Proteomes" id="UP001352263">
    <property type="component" value="Unassembled WGS sequence"/>
</dbReference>
<comment type="catalytic activity">
    <reaction evidence="1">
        <text>ATP + protein L-histidine = ADP + protein N-phospho-L-histidine.</text>
        <dbReference type="EC" id="2.7.13.3"/>
    </reaction>
</comment>
<evidence type="ECO:0000256" key="1">
    <source>
        <dbReference type="ARBA" id="ARBA00000085"/>
    </source>
</evidence>
<dbReference type="SMART" id="SM00387">
    <property type="entry name" value="HATPase_c"/>
    <property type="match status" value="1"/>
</dbReference>
<gene>
    <name evidence="8" type="ORF">RY831_03665</name>
</gene>
<feature type="transmembrane region" description="Helical" evidence="5">
    <location>
        <begin position="273"/>
        <end position="294"/>
    </location>
</feature>
<dbReference type="SMART" id="SM00448">
    <property type="entry name" value="REC"/>
    <property type="match status" value="1"/>
</dbReference>
<dbReference type="PRINTS" id="PR00344">
    <property type="entry name" value="BCTRLSENSOR"/>
</dbReference>
<dbReference type="CDD" id="cd00082">
    <property type="entry name" value="HisKA"/>
    <property type="match status" value="1"/>
</dbReference>
<dbReference type="InterPro" id="IPR003594">
    <property type="entry name" value="HATPase_dom"/>
</dbReference>
<feature type="domain" description="Histidine kinase" evidence="6">
    <location>
        <begin position="383"/>
        <end position="598"/>
    </location>
</feature>
<dbReference type="InterPro" id="IPR003661">
    <property type="entry name" value="HisK_dim/P_dom"/>
</dbReference>
<dbReference type="SUPFAM" id="SSF47384">
    <property type="entry name" value="Homodimeric domain of signal transducing histidine kinase"/>
    <property type="match status" value="1"/>
</dbReference>
<dbReference type="Pfam" id="PF00072">
    <property type="entry name" value="Response_reg"/>
    <property type="match status" value="1"/>
</dbReference>
<keyword evidence="8" id="KW-0067">ATP-binding</keyword>
<dbReference type="SUPFAM" id="SSF52172">
    <property type="entry name" value="CheY-like"/>
    <property type="match status" value="1"/>
</dbReference>
<keyword evidence="3 4" id="KW-0597">Phosphoprotein</keyword>
<reference evidence="8 9" key="1">
    <citation type="submission" date="2023-10" db="EMBL/GenBank/DDBJ databases">
        <title>Noviherbaspirillum sp. CPCC 100848 genome assembly.</title>
        <authorList>
            <person name="Li X.Y."/>
            <person name="Fang X.M."/>
        </authorList>
    </citation>
    <scope>NUCLEOTIDE SEQUENCE [LARGE SCALE GENOMIC DNA]</scope>
    <source>
        <strain evidence="8 9">CPCC 100848</strain>
    </source>
</reference>
<dbReference type="InterPro" id="IPR036890">
    <property type="entry name" value="HATPase_C_sf"/>
</dbReference>
<feature type="modified residue" description="4-aspartylphosphate" evidence="4">
    <location>
        <position position="666"/>
    </location>
</feature>
<dbReference type="InterPro" id="IPR004358">
    <property type="entry name" value="Sig_transdc_His_kin-like_C"/>
</dbReference>
<evidence type="ECO:0000256" key="2">
    <source>
        <dbReference type="ARBA" id="ARBA00012438"/>
    </source>
</evidence>
<keyword evidence="9" id="KW-1185">Reference proteome</keyword>
<dbReference type="Pfam" id="PF02518">
    <property type="entry name" value="HATPase_c"/>
    <property type="match status" value="1"/>
</dbReference>
<comment type="caution">
    <text evidence="8">The sequence shown here is derived from an EMBL/GenBank/DDBJ whole genome shotgun (WGS) entry which is preliminary data.</text>
</comment>
<evidence type="ECO:0000313" key="8">
    <source>
        <dbReference type="EMBL" id="MEC4718232.1"/>
    </source>
</evidence>
<dbReference type="Gene3D" id="3.30.565.10">
    <property type="entry name" value="Histidine kinase-like ATPase, C-terminal domain"/>
    <property type="match status" value="1"/>
</dbReference>
<dbReference type="Gene3D" id="1.10.287.130">
    <property type="match status" value="1"/>
</dbReference>
<keyword evidence="5" id="KW-1133">Transmembrane helix</keyword>